<evidence type="ECO:0000256" key="6">
    <source>
        <dbReference type="ARBA" id="ARBA00022884"/>
    </source>
</evidence>
<keyword evidence="9" id="KW-0963">Cytoplasm</keyword>
<dbReference type="GO" id="GO:0000049">
    <property type="term" value="F:tRNA binding"/>
    <property type="evidence" value="ECO:0007669"/>
    <property type="project" value="UniProtKB-KW"/>
</dbReference>
<dbReference type="HOGENOM" id="CLU_035188_0_0_7"/>
<dbReference type="GO" id="GO:0103016">
    <property type="term" value="F:tRNA-uridine 2-sulfurtransferase activity"/>
    <property type="evidence" value="ECO:0007669"/>
    <property type="project" value="UniProtKB-EC"/>
</dbReference>
<dbReference type="Pfam" id="PF20259">
    <property type="entry name" value="tRNA_Me_trans_M"/>
    <property type="match status" value="1"/>
</dbReference>
<dbReference type="Pfam" id="PF03054">
    <property type="entry name" value="tRNA_Me_trans"/>
    <property type="match status" value="1"/>
</dbReference>
<name>I4C759_DESTA</name>
<dbReference type="FunFam" id="2.30.30.280:FF:000001">
    <property type="entry name" value="tRNA-specific 2-thiouridylase MnmA"/>
    <property type="match status" value="1"/>
</dbReference>
<keyword evidence="13" id="KW-1185">Reference proteome</keyword>
<feature type="binding site" evidence="9">
    <location>
        <position position="113"/>
    </location>
    <ligand>
        <name>ATP</name>
        <dbReference type="ChEBI" id="CHEBI:30616"/>
    </ligand>
</feature>
<dbReference type="EC" id="2.8.1.13" evidence="9"/>
<dbReference type="KEGG" id="dti:Desti_2723"/>
<keyword evidence="5 9" id="KW-0067">ATP-binding</keyword>
<evidence type="ECO:0000256" key="2">
    <source>
        <dbReference type="ARBA" id="ARBA00022679"/>
    </source>
</evidence>
<feature type="binding site" evidence="9">
    <location>
        <position position="32"/>
    </location>
    <ligand>
        <name>ATP</name>
        <dbReference type="ChEBI" id="CHEBI:30616"/>
    </ligand>
</feature>
<dbReference type="GO" id="GO:0032259">
    <property type="term" value="P:methylation"/>
    <property type="evidence" value="ECO:0007669"/>
    <property type="project" value="UniProtKB-KW"/>
</dbReference>
<dbReference type="InterPro" id="IPR046884">
    <property type="entry name" value="MnmA-like_central"/>
</dbReference>
<dbReference type="PATRIC" id="fig|706587.4.peg.3110"/>
<dbReference type="HAMAP" id="MF_00144">
    <property type="entry name" value="tRNA_thiouridyl_MnmA"/>
    <property type="match status" value="1"/>
</dbReference>
<comment type="caution">
    <text evidence="9">Lacks conserved residue(s) required for the propagation of feature annotation.</text>
</comment>
<dbReference type="GO" id="GO:0005737">
    <property type="term" value="C:cytoplasm"/>
    <property type="evidence" value="ECO:0007669"/>
    <property type="project" value="UniProtKB-SubCell"/>
</dbReference>
<feature type="region of interest" description="Interaction with tRNA" evidence="9">
    <location>
        <begin position="132"/>
        <end position="134"/>
    </location>
</feature>
<gene>
    <name evidence="9" type="primary">mnmA</name>
    <name evidence="12" type="ordered locus">Desti_2723</name>
</gene>
<evidence type="ECO:0000256" key="7">
    <source>
        <dbReference type="ARBA" id="ARBA00023157"/>
    </source>
</evidence>
<evidence type="ECO:0000313" key="13">
    <source>
        <dbReference type="Proteomes" id="UP000006055"/>
    </source>
</evidence>
<dbReference type="RefSeq" id="WP_014810540.1">
    <property type="nucleotide sequence ID" value="NC_018025.1"/>
</dbReference>
<dbReference type="GO" id="GO:0002143">
    <property type="term" value="P:tRNA wobble position uridine thiolation"/>
    <property type="evidence" value="ECO:0007669"/>
    <property type="project" value="TreeGrafter"/>
</dbReference>
<dbReference type="PANTHER" id="PTHR11933:SF5">
    <property type="entry name" value="MITOCHONDRIAL TRNA-SPECIFIC 2-THIOURIDYLASE 1"/>
    <property type="match status" value="1"/>
</dbReference>
<dbReference type="NCBIfam" id="NF001138">
    <property type="entry name" value="PRK00143.1"/>
    <property type="match status" value="1"/>
</dbReference>
<feature type="domain" description="tRNA-specific 2-thiouridylase MnmA-like C-terminal" evidence="10">
    <location>
        <begin position="279"/>
        <end position="336"/>
    </location>
</feature>
<dbReference type="STRING" id="706587.Desti_2723"/>
<dbReference type="CDD" id="cd01998">
    <property type="entry name" value="MnmA_TRMU-like"/>
    <property type="match status" value="1"/>
</dbReference>
<feature type="domain" description="tRNA-specific 2-thiouridylase MnmA-like central" evidence="11">
    <location>
        <begin position="196"/>
        <end position="253"/>
    </location>
</feature>
<dbReference type="GO" id="GO:0008168">
    <property type="term" value="F:methyltransferase activity"/>
    <property type="evidence" value="ECO:0007669"/>
    <property type="project" value="UniProtKB-KW"/>
</dbReference>
<reference evidence="13" key="1">
    <citation type="submission" date="2012-06" db="EMBL/GenBank/DDBJ databases">
        <title>Complete sequence of chromosome of Desulfomonile tiedjei DSM 6799.</title>
        <authorList>
            <person name="Lucas S."/>
            <person name="Copeland A."/>
            <person name="Lapidus A."/>
            <person name="Glavina del Rio T."/>
            <person name="Dalin E."/>
            <person name="Tice H."/>
            <person name="Bruce D."/>
            <person name="Goodwin L."/>
            <person name="Pitluck S."/>
            <person name="Peters L."/>
            <person name="Ovchinnikova G."/>
            <person name="Zeytun A."/>
            <person name="Lu M."/>
            <person name="Kyrpides N."/>
            <person name="Mavromatis K."/>
            <person name="Ivanova N."/>
            <person name="Brettin T."/>
            <person name="Detter J.C."/>
            <person name="Han C."/>
            <person name="Larimer F."/>
            <person name="Land M."/>
            <person name="Hauser L."/>
            <person name="Markowitz V."/>
            <person name="Cheng J.-F."/>
            <person name="Hugenholtz P."/>
            <person name="Woyke T."/>
            <person name="Wu D."/>
            <person name="Spring S."/>
            <person name="Schroeder M."/>
            <person name="Brambilla E."/>
            <person name="Klenk H.-P."/>
            <person name="Eisen J.A."/>
        </authorList>
    </citation>
    <scope>NUCLEOTIDE SEQUENCE [LARGE SCALE GENOMIC DNA]</scope>
    <source>
        <strain evidence="13">ATCC 49306 / DSM 6799 / DCB-1</strain>
    </source>
</reference>
<accession>I4C759</accession>
<feature type="site" description="Interaction with tRNA" evidence="9">
    <location>
        <position position="320"/>
    </location>
</feature>
<comment type="catalytic activity">
    <reaction evidence="8 9">
        <text>S-sulfanyl-L-cysteinyl-[protein] + uridine(34) in tRNA + AH2 + ATP = 2-thiouridine(34) in tRNA + L-cysteinyl-[protein] + A + AMP + diphosphate + H(+)</text>
        <dbReference type="Rhea" id="RHEA:47032"/>
        <dbReference type="Rhea" id="RHEA-COMP:10131"/>
        <dbReference type="Rhea" id="RHEA-COMP:11726"/>
        <dbReference type="Rhea" id="RHEA-COMP:11727"/>
        <dbReference type="Rhea" id="RHEA-COMP:11728"/>
        <dbReference type="ChEBI" id="CHEBI:13193"/>
        <dbReference type="ChEBI" id="CHEBI:15378"/>
        <dbReference type="ChEBI" id="CHEBI:17499"/>
        <dbReference type="ChEBI" id="CHEBI:29950"/>
        <dbReference type="ChEBI" id="CHEBI:30616"/>
        <dbReference type="ChEBI" id="CHEBI:33019"/>
        <dbReference type="ChEBI" id="CHEBI:61963"/>
        <dbReference type="ChEBI" id="CHEBI:65315"/>
        <dbReference type="ChEBI" id="CHEBI:87170"/>
        <dbReference type="ChEBI" id="CHEBI:456215"/>
        <dbReference type="EC" id="2.8.1.13"/>
    </reaction>
</comment>
<evidence type="ECO:0000256" key="4">
    <source>
        <dbReference type="ARBA" id="ARBA00022741"/>
    </source>
</evidence>
<dbReference type="OrthoDB" id="9800696at2"/>
<dbReference type="EMBL" id="CP003360">
    <property type="protein sequence ID" value="AFM25400.1"/>
    <property type="molecule type" value="Genomic_DNA"/>
</dbReference>
<sequence length="344" mass="37918">MRIAVAMSGGMDSTAAAFLLKNEGHELLGLHMRLHSASDSSWLQARHAAEQLGITIRAVDLSLEFCKYVVEPFLDQYLRGLTPSPCPQCNRRIKFGLLRERARSLGCDVLATGHYARIALSGRLLKGIDTSKDQSYFLFNLPATALGSVLFPLGDYAKADIRDMLRREGIAAAHSEESQELCFIPGGDYRLFLREKGIPEKPGSILNIRGEYLGRHSGIAHFTVGQRRGLGICAPRPLYVVRIDPAANSVIVGFKEETLQQKLWIRNLNVFPLHSVSRGDRFQVKVRSTSRAAWCSVSDIRQDRIELTLDCPQSGIAPGQAAVLYLEDEVVGGGWIQGTGSPED</sequence>
<dbReference type="NCBIfam" id="TIGR00420">
    <property type="entry name" value="trmU"/>
    <property type="match status" value="1"/>
</dbReference>
<dbReference type="PANTHER" id="PTHR11933">
    <property type="entry name" value="TRNA 5-METHYLAMINOMETHYL-2-THIOURIDYLATE -METHYLTRANSFERASE"/>
    <property type="match status" value="1"/>
</dbReference>
<keyword evidence="12" id="KW-0489">Methyltransferase</keyword>
<keyword evidence="6 9" id="KW-0694">RNA-binding</keyword>
<evidence type="ECO:0000259" key="10">
    <source>
        <dbReference type="Pfam" id="PF20258"/>
    </source>
</evidence>
<keyword evidence="3 9" id="KW-0819">tRNA processing</keyword>
<keyword evidence="2 9" id="KW-0808">Transferase</keyword>
<evidence type="ECO:0000256" key="1">
    <source>
        <dbReference type="ARBA" id="ARBA00022555"/>
    </source>
</evidence>
<feature type="binding site" evidence="9">
    <location>
        <begin position="6"/>
        <end position="13"/>
    </location>
    <ligand>
        <name>ATP</name>
        <dbReference type="ChEBI" id="CHEBI:30616"/>
    </ligand>
</feature>
<evidence type="ECO:0000256" key="9">
    <source>
        <dbReference type="HAMAP-Rule" id="MF_00144"/>
    </source>
</evidence>
<organism evidence="12 13">
    <name type="scientific">Desulfomonile tiedjei (strain ATCC 49306 / DSM 6799 / DCB-1)</name>
    <dbReference type="NCBI Taxonomy" id="706587"/>
    <lineage>
        <taxon>Bacteria</taxon>
        <taxon>Pseudomonadati</taxon>
        <taxon>Thermodesulfobacteriota</taxon>
        <taxon>Desulfomonilia</taxon>
        <taxon>Desulfomonilales</taxon>
        <taxon>Desulfomonilaceae</taxon>
        <taxon>Desulfomonile</taxon>
    </lineage>
</organism>
<dbReference type="Gene3D" id="2.30.30.280">
    <property type="entry name" value="Adenine nucleotide alpha hydrolases-like domains"/>
    <property type="match status" value="1"/>
</dbReference>
<dbReference type="Gene3D" id="3.40.50.620">
    <property type="entry name" value="HUPs"/>
    <property type="match status" value="1"/>
</dbReference>
<dbReference type="Gene3D" id="2.40.30.10">
    <property type="entry name" value="Translation factors"/>
    <property type="match status" value="1"/>
</dbReference>
<comment type="subcellular location">
    <subcellularLocation>
        <location evidence="9">Cytoplasm</location>
    </subcellularLocation>
</comment>
<keyword evidence="7" id="KW-1015">Disulfide bond</keyword>
<dbReference type="InterPro" id="IPR046885">
    <property type="entry name" value="MnmA-like_C"/>
</dbReference>
<dbReference type="InterPro" id="IPR014729">
    <property type="entry name" value="Rossmann-like_a/b/a_fold"/>
</dbReference>
<feature type="site" description="Interaction with tRNA" evidence="9">
    <location>
        <position position="114"/>
    </location>
</feature>
<evidence type="ECO:0000256" key="8">
    <source>
        <dbReference type="ARBA" id="ARBA00051542"/>
    </source>
</evidence>
<comment type="function">
    <text evidence="9">Catalyzes the 2-thiolation of uridine at the wobble position (U34) of tRNA, leading to the formation of s(2)U34.</text>
</comment>
<dbReference type="Proteomes" id="UP000006055">
    <property type="component" value="Chromosome"/>
</dbReference>
<feature type="active site" description="Nucleophile" evidence="9">
    <location>
        <position position="89"/>
    </location>
</feature>
<evidence type="ECO:0000256" key="3">
    <source>
        <dbReference type="ARBA" id="ARBA00022694"/>
    </source>
</evidence>
<dbReference type="SUPFAM" id="SSF52402">
    <property type="entry name" value="Adenine nucleotide alpha hydrolases-like"/>
    <property type="match status" value="1"/>
</dbReference>
<dbReference type="InterPro" id="IPR004506">
    <property type="entry name" value="MnmA-like"/>
</dbReference>
<evidence type="ECO:0000313" key="12">
    <source>
        <dbReference type="EMBL" id="AFM25400.1"/>
    </source>
</evidence>
<comment type="similarity">
    <text evidence="9">Belongs to the MnmA/TRMU family.</text>
</comment>
<dbReference type="eggNOG" id="COG0482">
    <property type="taxonomic scope" value="Bacteria"/>
</dbReference>
<dbReference type="AlphaFoldDB" id="I4C759"/>
<feature type="active site" description="Cysteine persulfide intermediate" evidence="9">
    <location>
        <position position="182"/>
    </location>
</feature>
<proteinExistence type="inferred from homology"/>
<keyword evidence="1 9" id="KW-0820">tRNA-binding</keyword>
<keyword evidence="4 9" id="KW-0547">Nucleotide-binding</keyword>
<evidence type="ECO:0000256" key="5">
    <source>
        <dbReference type="ARBA" id="ARBA00022840"/>
    </source>
</evidence>
<dbReference type="InterPro" id="IPR023382">
    <property type="entry name" value="MnmA-like_central_sf"/>
</dbReference>
<evidence type="ECO:0000259" key="11">
    <source>
        <dbReference type="Pfam" id="PF20259"/>
    </source>
</evidence>
<protein>
    <recommendedName>
        <fullName evidence="9">tRNA-specific 2-thiouridylase MnmA</fullName>
        <ecNumber evidence="9">2.8.1.13</ecNumber>
    </recommendedName>
</protein>
<dbReference type="GO" id="GO:0005524">
    <property type="term" value="F:ATP binding"/>
    <property type="evidence" value="ECO:0007669"/>
    <property type="project" value="UniProtKB-KW"/>
</dbReference>
<dbReference type="Pfam" id="PF20258">
    <property type="entry name" value="tRNA_Me_trans_C"/>
    <property type="match status" value="1"/>
</dbReference>